<protein>
    <submittedName>
        <fullName evidence="4">Trypsin</fullName>
    </submittedName>
</protein>
<comment type="caution">
    <text evidence="4">The sequence shown here is derived from an EMBL/GenBank/DDBJ whole genome shotgun (WGS) entry which is preliminary data.</text>
</comment>
<gene>
    <name evidence="4" type="ORF">AMK59_7536</name>
</gene>
<organism evidence="4 5">
    <name type="scientific">Oryctes borbonicus</name>
    <dbReference type="NCBI Taxonomy" id="1629725"/>
    <lineage>
        <taxon>Eukaryota</taxon>
        <taxon>Metazoa</taxon>
        <taxon>Ecdysozoa</taxon>
        <taxon>Arthropoda</taxon>
        <taxon>Hexapoda</taxon>
        <taxon>Insecta</taxon>
        <taxon>Pterygota</taxon>
        <taxon>Neoptera</taxon>
        <taxon>Endopterygota</taxon>
        <taxon>Coleoptera</taxon>
        <taxon>Polyphaga</taxon>
        <taxon>Scarabaeiformia</taxon>
        <taxon>Scarabaeidae</taxon>
        <taxon>Dynastinae</taxon>
        <taxon>Oryctes</taxon>
    </lineage>
</organism>
<dbReference type="Pfam" id="PF00089">
    <property type="entry name" value="Trypsin"/>
    <property type="match status" value="1"/>
</dbReference>
<dbReference type="EMBL" id="LJIG01022855">
    <property type="protein sequence ID" value="KRT78373.1"/>
    <property type="molecule type" value="Genomic_DNA"/>
</dbReference>
<evidence type="ECO:0000256" key="1">
    <source>
        <dbReference type="ARBA" id="ARBA00023157"/>
    </source>
</evidence>
<evidence type="ECO:0000256" key="2">
    <source>
        <dbReference type="ARBA" id="ARBA00024195"/>
    </source>
</evidence>
<keyword evidence="1" id="KW-1015">Disulfide bond</keyword>
<dbReference type="InterPro" id="IPR043504">
    <property type="entry name" value="Peptidase_S1_PA_chymotrypsin"/>
</dbReference>
<dbReference type="InterPro" id="IPR009003">
    <property type="entry name" value="Peptidase_S1_PA"/>
</dbReference>
<evidence type="ECO:0000259" key="3">
    <source>
        <dbReference type="PROSITE" id="PS50240"/>
    </source>
</evidence>
<dbReference type="SMART" id="SM00020">
    <property type="entry name" value="Tryp_SPc"/>
    <property type="match status" value="1"/>
</dbReference>
<comment type="similarity">
    <text evidence="2">Belongs to the peptidase S1 family. CLIP subfamily.</text>
</comment>
<dbReference type="InterPro" id="IPR051487">
    <property type="entry name" value="Ser/Thr_Proteases_Immune/Dev"/>
</dbReference>
<feature type="domain" description="Peptidase S1" evidence="3">
    <location>
        <begin position="1"/>
        <end position="159"/>
    </location>
</feature>
<dbReference type="OrthoDB" id="6380398at2759"/>
<accession>A0A0T6AU07</accession>
<dbReference type="GO" id="GO:0004252">
    <property type="term" value="F:serine-type endopeptidase activity"/>
    <property type="evidence" value="ECO:0007669"/>
    <property type="project" value="InterPro"/>
</dbReference>
<evidence type="ECO:0000313" key="4">
    <source>
        <dbReference type="EMBL" id="KRT78373.1"/>
    </source>
</evidence>
<dbReference type="Proteomes" id="UP000051574">
    <property type="component" value="Unassembled WGS sequence"/>
</dbReference>
<evidence type="ECO:0000313" key="5">
    <source>
        <dbReference type="Proteomes" id="UP000051574"/>
    </source>
</evidence>
<dbReference type="GO" id="GO:0006508">
    <property type="term" value="P:proteolysis"/>
    <property type="evidence" value="ECO:0007669"/>
    <property type="project" value="InterPro"/>
</dbReference>
<keyword evidence="5" id="KW-1185">Reference proteome</keyword>
<dbReference type="InterPro" id="IPR001254">
    <property type="entry name" value="Trypsin_dom"/>
</dbReference>
<dbReference type="PANTHER" id="PTHR24256">
    <property type="entry name" value="TRYPTASE-RELATED"/>
    <property type="match status" value="1"/>
</dbReference>
<dbReference type="SUPFAM" id="SSF50494">
    <property type="entry name" value="Trypsin-like serine proteases"/>
    <property type="match status" value="1"/>
</dbReference>
<reference evidence="4 5" key="1">
    <citation type="submission" date="2015-09" db="EMBL/GenBank/DDBJ databases">
        <title>Draft genome of the scarab beetle Oryctes borbonicus.</title>
        <authorList>
            <person name="Meyer J.M."/>
            <person name="Markov G.V."/>
            <person name="Baskaran P."/>
            <person name="Herrmann M."/>
            <person name="Sommer R.J."/>
            <person name="Roedelsperger C."/>
        </authorList>
    </citation>
    <scope>NUCLEOTIDE SEQUENCE [LARGE SCALE GENOMIC DNA]</scope>
    <source>
        <strain evidence="4">OB123</strain>
        <tissue evidence="4">Whole animal</tissue>
    </source>
</reference>
<name>A0A0T6AU07_9SCAR</name>
<dbReference type="PROSITE" id="PS50240">
    <property type="entry name" value="TRYPSIN_DOM"/>
    <property type="match status" value="1"/>
</dbReference>
<proteinExistence type="inferred from homology"/>
<dbReference type="Gene3D" id="2.40.10.10">
    <property type="entry name" value="Trypsin-like serine proteases"/>
    <property type="match status" value="1"/>
</dbReference>
<dbReference type="AlphaFoldDB" id="A0A0T6AU07"/>
<sequence>MATHSDFNIAKRTGDIALLKLTESAKFTKYVQPACLYAKDDVPVSMVSTGWAVLDSNDSSVNDLLRKSSVIHVDQENCKQTYRGIARGIEVVQDSNFCGFTDTSICYQLSGSPAFIPNLEDSRVMVVGFASHGAGCGHRKPNVYIKISSYLDWIESVVWP</sequence>